<evidence type="ECO:0000256" key="3">
    <source>
        <dbReference type="ARBA" id="ARBA00022771"/>
    </source>
</evidence>
<feature type="domain" description="C2H2-type" evidence="10">
    <location>
        <begin position="60"/>
        <end position="104"/>
    </location>
</feature>
<organism evidence="11 12">
    <name type="scientific">Allomyces macrogynus (strain ATCC 38327)</name>
    <name type="common">Allomyces javanicus var. macrogynus</name>
    <dbReference type="NCBI Taxonomy" id="578462"/>
    <lineage>
        <taxon>Eukaryota</taxon>
        <taxon>Fungi</taxon>
        <taxon>Fungi incertae sedis</taxon>
        <taxon>Blastocladiomycota</taxon>
        <taxon>Blastocladiomycetes</taxon>
        <taxon>Blastocladiales</taxon>
        <taxon>Blastocladiaceae</taxon>
        <taxon>Allomyces</taxon>
    </lineage>
</organism>
<evidence type="ECO:0000256" key="9">
    <source>
        <dbReference type="SAM" id="MobiDB-lite"/>
    </source>
</evidence>
<accession>A0A0L0RWU1</accession>
<dbReference type="Gene3D" id="3.30.160.60">
    <property type="entry name" value="Classic Zinc Finger"/>
    <property type="match status" value="2"/>
</dbReference>
<proteinExistence type="predicted"/>
<reference evidence="12" key="2">
    <citation type="submission" date="2009-11" db="EMBL/GenBank/DDBJ databases">
        <title>The Genome Sequence of Allomyces macrogynus strain ATCC 38327.</title>
        <authorList>
            <consortium name="The Broad Institute Genome Sequencing Platform"/>
            <person name="Russ C."/>
            <person name="Cuomo C."/>
            <person name="Shea T."/>
            <person name="Young S.K."/>
            <person name="Zeng Q."/>
            <person name="Koehrsen M."/>
            <person name="Haas B."/>
            <person name="Borodovsky M."/>
            <person name="Guigo R."/>
            <person name="Alvarado L."/>
            <person name="Berlin A."/>
            <person name="Borenstein D."/>
            <person name="Chen Z."/>
            <person name="Engels R."/>
            <person name="Freedman E."/>
            <person name="Gellesch M."/>
            <person name="Goldberg J."/>
            <person name="Griggs A."/>
            <person name="Gujja S."/>
            <person name="Heiman D."/>
            <person name="Hepburn T."/>
            <person name="Howarth C."/>
            <person name="Jen D."/>
            <person name="Larson L."/>
            <person name="Lewis B."/>
            <person name="Mehta T."/>
            <person name="Park D."/>
            <person name="Pearson M."/>
            <person name="Roberts A."/>
            <person name="Saif S."/>
            <person name="Shenoy N."/>
            <person name="Sisk P."/>
            <person name="Stolte C."/>
            <person name="Sykes S."/>
            <person name="Walk T."/>
            <person name="White J."/>
            <person name="Yandava C."/>
            <person name="Burger G."/>
            <person name="Gray M.W."/>
            <person name="Holland P.W.H."/>
            <person name="King N."/>
            <person name="Lang F.B.F."/>
            <person name="Roger A.J."/>
            <person name="Ruiz-Trillo I."/>
            <person name="Lander E."/>
            <person name="Nusbaum C."/>
        </authorList>
    </citation>
    <scope>NUCLEOTIDE SEQUENCE [LARGE SCALE GENOMIC DNA]</scope>
    <source>
        <strain evidence="12">ATCC 38327</strain>
    </source>
</reference>
<dbReference type="SMART" id="SM00355">
    <property type="entry name" value="ZnF_C2H2"/>
    <property type="match status" value="2"/>
</dbReference>
<dbReference type="STRING" id="578462.A0A0L0RWU1"/>
<dbReference type="PROSITE" id="PS00028">
    <property type="entry name" value="ZINC_FINGER_C2H2_1"/>
    <property type="match status" value="2"/>
</dbReference>
<gene>
    <name evidence="11" type="ORF">AMAG_00769</name>
</gene>
<keyword evidence="2" id="KW-0479">Metal-binding</keyword>
<feature type="compositionally biased region" description="Low complexity" evidence="9">
    <location>
        <begin position="16"/>
        <end position="31"/>
    </location>
</feature>
<dbReference type="PROSITE" id="PS50157">
    <property type="entry name" value="ZINC_FINGER_C2H2_2"/>
    <property type="match status" value="2"/>
</dbReference>
<name>A0A0L0RWU1_ALLM3</name>
<keyword evidence="5" id="KW-0805">Transcription regulation</keyword>
<comment type="subcellular location">
    <subcellularLocation>
        <location evidence="1">Nucleus</location>
    </subcellularLocation>
</comment>
<dbReference type="InterPro" id="IPR013087">
    <property type="entry name" value="Znf_C2H2_type"/>
</dbReference>
<evidence type="ECO:0000313" key="12">
    <source>
        <dbReference type="Proteomes" id="UP000054350"/>
    </source>
</evidence>
<feature type="compositionally biased region" description="Basic residues" evidence="9">
    <location>
        <begin position="212"/>
        <end position="221"/>
    </location>
</feature>
<dbReference type="SUPFAM" id="SSF57667">
    <property type="entry name" value="beta-beta-alpha zinc fingers"/>
    <property type="match status" value="2"/>
</dbReference>
<keyword evidence="6" id="KW-0804">Transcription</keyword>
<dbReference type="PANTHER" id="PTHR46179">
    <property type="entry name" value="ZINC FINGER PROTEIN"/>
    <property type="match status" value="1"/>
</dbReference>
<dbReference type="GO" id="GO:0005634">
    <property type="term" value="C:nucleus"/>
    <property type="evidence" value="ECO:0007669"/>
    <property type="project" value="UniProtKB-SubCell"/>
</dbReference>
<feature type="compositionally biased region" description="Basic and acidic residues" evidence="9">
    <location>
        <begin position="166"/>
        <end position="186"/>
    </location>
</feature>
<dbReference type="VEuPathDB" id="FungiDB:AMAG_00769"/>
<dbReference type="InterPro" id="IPR051061">
    <property type="entry name" value="Zinc_finger_trans_reg"/>
</dbReference>
<evidence type="ECO:0000256" key="2">
    <source>
        <dbReference type="ARBA" id="ARBA00022723"/>
    </source>
</evidence>
<keyword evidence="7" id="KW-0539">Nucleus</keyword>
<feature type="domain" description="C2H2-type" evidence="10">
    <location>
        <begin position="105"/>
        <end position="133"/>
    </location>
</feature>
<evidence type="ECO:0000256" key="1">
    <source>
        <dbReference type="ARBA" id="ARBA00004123"/>
    </source>
</evidence>
<dbReference type="PANTHER" id="PTHR46179:SF13">
    <property type="entry name" value="C2H2-TYPE DOMAIN-CONTAINING PROTEIN"/>
    <property type="match status" value="1"/>
</dbReference>
<dbReference type="EMBL" id="GG745328">
    <property type="protein sequence ID" value="KNE54818.1"/>
    <property type="molecule type" value="Genomic_DNA"/>
</dbReference>
<evidence type="ECO:0000256" key="4">
    <source>
        <dbReference type="ARBA" id="ARBA00022833"/>
    </source>
</evidence>
<dbReference type="Proteomes" id="UP000054350">
    <property type="component" value="Unassembled WGS sequence"/>
</dbReference>
<feature type="region of interest" description="Disordered" evidence="9">
    <location>
        <begin position="16"/>
        <end position="35"/>
    </location>
</feature>
<evidence type="ECO:0000256" key="8">
    <source>
        <dbReference type="PROSITE-ProRule" id="PRU00042"/>
    </source>
</evidence>
<keyword evidence="4" id="KW-0862">Zinc</keyword>
<feature type="region of interest" description="Disordered" evidence="9">
    <location>
        <begin position="466"/>
        <end position="511"/>
    </location>
</feature>
<dbReference type="OrthoDB" id="6077919at2759"/>
<protein>
    <recommendedName>
        <fullName evidence="10">C2H2-type domain-containing protein</fullName>
    </recommendedName>
</protein>
<dbReference type="AlphaFoldDB" id="A0A0L0RWU1"/>
<evidence type="ECO:0000256" key="6">
    <source>
        <dbReference type="ARBA" id="ARBA00023163"/>
    </source>
</evidence>
<dbReference type="InterPro" id="IPR036236">
    <property type="entry name" value="Znf_C2H2_sf"/>
</dbReference>
<feature type="compositionally biased region" description="Acidic residues" evidence="9">
    <location>
        <begin position="273"/>
        <end position="290"/>
    </location>
</feature>
<evidence type="ECO:0000259" key="10">
    <source>
        <dbReference type="PROSITE" id="PS50157"/>
    </source>
</evidence>
<evidence type="ECO:0000256" key="7">
    <source>
        <dbReference type="ARBA" id="ARBA00023242"/>
    </source>
</evidence>
<evidence type="ECO:0000313" key="11">
    <source>
        <dbReference type="EMBL" id="KNE54818.1"/>
    </source>
</evidence>
<sequence>MSTPTTTSTTSAAAAAAAASATNNRSAANASRAKHKAAAEMDAMLAQAGGPDGTAPAGAFPCKWDGCEGVFRRLGDLVVHVNESHCGAERPWPNHMRAHTGEKPFQCPVCSTRFSIRSNYNAHVKARHSKPNLQPIIITFDDTEEPLPPNGNGHTAVVRNQHTKKRDLNLEREAAREDAGDARDASEEPTGGAGSDDDGGDEQPQQPPARAPAKKKARRTTSKGPTKRSDTVPVQDDVDMEESDWIALAGRNDRRDHVGGRPNYREVSGSEHDGEDDDRDCDDGDDDTVMGEEGSADSRRQRRVSTPALRASHDSESVRASTTPEPAPSKKSSTLHSSARPTTRSQRPSKLMALSPAGTPVRVRRRSRLQQRVDDYRQHVKDLDTKLRFLELVQADLKETHAKFYATNPPVAVKSGMSVKAAAKQGLQVQQLTGHVEGMQRSIENIMVSLLDTVLPALEDRLHQRRHGRSALASEETADAEQESAAGGADASSDKQRNQSPGQAVVEHGVASNGSDGLSFAAYGASAAADDDFDGYSTMMPTPASEMSCSSPRPSLLANMDFAVDMQDSSTEAAVELPAASSSPIPLRVFPGAMGEHAHMMFHLLNTPPLSPSTVHTTVRFMATTAPVASSQLL</sequence>
<keyword evidence="12" id="KW-1185">Reference proteome</keyword>
<evidence type="ECO:0000256" key="5">
    <source>
        <dbReference type="ARBA" id="ARBA00023015"/>
    </source>
</evidence>
<dbReference type="GO" id="GO:0006357">
    <property type="term" value="P:regulation of transcription by RNA polymerase II"/>
    <property type="evidence" value="ECO:0007669"/>
    <property type="project" value="TreeGrafter"/>
</dbReference>
<feature type="compositionally biased region" description="Polar residues" evidence="9">
    <location>
        <begin position="318"/>
        <end position="348"/>
    </location>
</feature>
<dbReference type="GO" id="GO:0008270">
    <property type="term" value="F:zinc ion binding"/>
    <property type="evidence" value="ECO:0007669"/>
    <property type="project" value="UniProtKB-KW"/>
</dbReference>
<feature type="region of interest" description="Disordered" evidence="9">
    <location>
        <begin position="142"/>
        <end position="363"/>
    </location>
</feature>
<keyword evidence="3 8" id="KW-0863">Zinc-finger</keyword>
<reference evidence="11 12" key="1">
    <citation type="submission" date="2009-11" db="EMBL/GenBank/DDBJ databases">
        <title>Annotation of Allomyces macrogynus ATCC 38327.</title>
        <authorList>
            <consortium name="The Broad Institute Genome Sequencing Platform"/>
            <person name="Russ C."/>
            <person name="Cuomo C."/>
            <person name="Burger G."/>
            <person name="Gray M.W."/>
            <person name="Holland P.W.H."/>
            <person name="King N."/>
            <person name="Lang F.B.F."/>
            <person name="Roger A.J."/>
            <person name="Ruiz-Trillo I."/>
            <person name="Young S.K."/>
            <person name="Zeng Q."/>
            <person name="Gargeya S."/>
            <person name="Fitzgerald M."/>
            <person name="Haas B."/>
            <person name="Abouelleil A."/>
            <person name="Alvarado L."/>
            <person name="Arachchi H.M."/>
            <person name="Berlin A."/>
            <person name="Chapman S.B."/>
            <person name="Gearin G."/>
            <person name="Goldberg J."/>
            <person name="Griggs A."/>
            <person name="Gujja S."/>
            <person name="Hansen M."/>
            <person name="Heiman D."/>
            <person name="Howarth C."/>
            <person name="Larimer J."/>
            <person name="Lui A."/>
            <person name="MacDonald P.J.P."/>
            <person name="McCowen C."/>
            <person name="Montmayeur A."/>
            <person name="Murphy C."/>
            <person name="Neiman D."/>
            <person name="Pearson M."/>
            <person name="Priest M."/>
            <person name="Roberts A."/>
            <person name="Saif S."/>
            <person name="Shea T."/>
            <person name="Sisk P."/>
            <person name="Stolte C."/>
            <person name="Sykes S."/>
            <person name="Wortman J."/>
            <person name="Nusbaum C."/>
            <person name="Birren B."/>
        </authorList>
    </citation>
    <scope>NUCLEOTIDE SEQUENCE [LARGE SCALE GENOMIC DNA]</scope>
    <source>
        <strain evidence="11 12">ATCC 38327</strain>
    </source>
</reference>
<dbReference type="eggNOG" id="KOG1721">
    <property type="taxonomic scope" value="Eukaryota"/>
</dbReference>